<name>A0ABV3GHT0_MICGL</name>
<organism evidence="6 7">
    <name type="scientific">Microtetraspora glauca</name>
    <dbReference type="NCBI Taxonomy" id="1996"/>
    <lineage>
        <taxon>Bacteria</taxon>
        <taxon>Bacillati</taxon>
        <taxon>Actinomycetota</taxon>
        <taxon>Actinomycetes</taxon>
        <taxon>Streptosporangiales</taxon>
        <taxon>Streptosporangiaceae</taxon>
        <taxon>Microtetraspora</taxon>
    </lineage>
</organism>
<evidence type="ECO:0000313" key="6">
    <source>
        <dbReference type="EMBL" id="MEV0971114.1"/>
    </source>
</evidence>
<comment type="similarity">
    <text evidence="1">Belongs to the ATP-dependent AMP-binding enzyme family.</text>
</comment>
<evidence type="ECO:0000256" key="1">
    <source>
        <dbReference type="ARBA" id="ARBA00006432"/>
    </source>
</evidence>
<sequence>MSPQYENVNADPVTVALEKRLQTDPGMRVFLDREPFTIEELDRQARALAGSLSEFVRPGDRIALMARNGRVALLTWWAATFCGAYLVPLNTNNRGAILTHQVADSEPALAVAEQEFAELLAESLHLAGLTVPFVVHDPDGTGGSDARQGEGPRSRFDDLVAAGTPVAAHADIDPYGTSHLVYTAGTTGPSKACMVSHGYIANMARQMCENLERRPDDRLWTPMPLFHLAAIGHVTGSLQLGSEISVAKQFSVSRFWEDIRESEATMAALMGSMLPMIARAEESQASRDAYGRLRVVSGSPVTAELAQTWRERYGVERVGSGAYGMTEACLITATPPNAYRAGSAGTVTDSFEVRIVDERDNPLPTGAAGEIVCRPTRPSIMFNGYWRQPEKTLEVFRGLWFHTGDFGRFDEDGYLFFVDRGKDYIRKGGENISSYEIEAIIATHPLVREVAVHAVPSPLNEDEVKVTIVPAAGAAPDPEEMFGWIAPRVPRYARPSHIEFRDELPKNAVGRILKRELRAQGVTAGTWSTDPRSYDKNPGQGSEKAAAK</sequence>
<dbReference type="InterPro" id="IPR042099">
    <property type="entry name" value="ANL_N_sf"/>
</dbReference>
<dbReference type="InterPro" id="IPR000873">
    <property type="entry name" value="AMP-dep_synth/lig_dom"/>
</dbReference>
<proteinExistence type="inferred from homology"/>
<keyword evidence="2" id="KW-0436">Ligase</keyword>
<feature type="domain" description="AMP-dependent synthetase/ligase" evidence="4">
    <location>
        <begin position="18"/>
        <end position="386"/>
    </location>
</feature>
<dbReference type="PROSITE" id="PS00455">
    <property type="entry name" value="AMP_BINDING"/>
    <property type="match status" value="1"/>
</dbReference>
<feature type="region of interest" description="Disordered" evidence="3">
    <location>
        <begin position="521"/>
        <end position="548"/>
    </location>
</feature>
<dbReference type="EMBL" id="JBFALK010000011">
    <property type="protein sequence ID" value="MEV0971114.1"/>
    <property type="molecule type" value="Genomic_DNA"/>
</dbReference>
<dbReference type="Proteomes" id="UP001551675">
    <property type="component" value="Unassembled WGS sequence"/>
</dbReference>
<evidence type="ECO:0000259" key="5">
    <source>
        <dbReference type="Pfam" id="PF13193"/>
    </source>
</evidence>
<dbReference type="InterPro" id="IPR020845">
    <property type="entry name" value="AMP-binding_CS"/>
</dbReference>
<dbReference type="PANTHER" id="PTHR43201">
    <property type="entry name" value="ACYL-COA SYNTHETASE"/>
    <property type="match status" value="1"/>
</dbReference>
<evidence type="ECO:0000256" key="2">
    <source>
        <dbReference type="ARBA" id="ARBA00022598"/>
    </source>
</evidence>
<dbReference type="InterPro" id="IPR025110">
    <property type="entry name" value="AMP-bd_C"/>
</dbReference>
<feature type="domain" description="AMP-binding enzyme C-terminal" evidence="5">
    <location>
        <begin position="436"/>
        <end position="510"/>
    </location>
</feature>
<dbReference type="Pfam" id="PF13193">
    <property type="entry name" value="AMP-binding_C"/>
    <property type="match status" value="1"/>
</dbReference>
<comment type="caution">
    <text evidence="6">The sequence shown here is derived from an EMBL/GenBank/DDBJ whole genome shotgun (WGS) entry which is preliminary data.</text>
</comment>
<reference evidence="6 7" key="1">
    <citation type="submission" date="2024-06" db="EMBL/GenBank/DDBJ databases">
        <title>The Natural Products Discovery Center: Release of the First 8490 Sequenced Strains for Exploring Actinobacteria Biosynthetic Diversity.</title>
        <authorList>
            <person name="Kalkreuter E."/>
            <person name="Kautsar S.A."/>
            <person name="Yang D."/>
            <person name="Bader C.D."/>
            <person name="Teijaro C.N."/>
            <person name="Fluegel L."/>
            <person name="Davis C.M."/>
            <person name="Simpson J.R."/>
            <person name="Lauterbach L."/>
            <person name="Steele A.D."/>
            <person name="Gui C."/>
            <person name="Meng S."/>
            <person name="Li G."/>
            <person name="Viehrig K."/>
            <person name="Ye F."/>
            <person name="Su P."/>
            <person name="Kiefer A.F."/>
            <person name="Nichols A."/>
            <person name="Cepeda A.J."/>
            <person name="Yan W."/>
            <person name="Fan B."/>
            <person name="Jiang Y."/>
            <person name="Adhikari A."/>
            <person name="Zheng C.-J."/>
            <person name="Schuster L."/>
            <person name="Cowan T.M."/>
            <person name="Smanski M.J."/>
            <person name="Chevrette M.G."/>
            <person name="De Carvalho L.P.S."/>
            <person name="Shen B."/>
        </authorList>
    </citation>
    <scope>NUCLEOTIDE SEQUENCE [LARGE SCALE GENOMIC DNA]</scope>
    <source>
        <strain evidence="6 7">NPDC050100</strain>
    </source>
</reference>
<dbReference type="PANTHER" id="PTHR43201:SF5">
    <property type="entry name" value="MEDIUM-CHAIN ACYL-COA LIGASE ACSF2, MITOCHONDRIAL"/>
    <property type="match status" value="1"/>
</dbReference>
<protein>
    <submittedName>
        <fullName evidence="6">AMP-binding protein</fullName>
    </submittedName>
</protein>
<evidence type="ECO:0000259" key="4">
    <source>
        <dbReference type="Pfam" id="PF00501"/>
    </source>
</evidence>
<gene>
    <name evidence="6" type="ORF">AB0I59_21000</name>
</gene>
<dbReference type="Pfam" id="PF00501">
    <property type="entry name" value="AMP-binding"/>
    <property type="match status" value="1"/>
</dbReference>
<dbReference type="InterPro" id="IPR045851">
    <property type="entry name" value="AMP-bd_C_sf"/>
</dbReference>
<accession>A0ABV3GHT0</accession>
<dbReference type="SUPFAM" id="SSF56801">
    <property type="entry name" value="Acetyl-CoA synthetase-like"/>
    <property type="match status" value="1"/>
</dbReference>
<evidence type="ECO:0000256" key="3">
    <source>
        <dbReference type="SAM" id="MobiDB-lite"/>
    </source>
</evidence>
<dbReference type="RefSeq" id="WP_358135083.1">
    <property type="nucleotide sequence ID" value="NZ_JBFALK010000011.1"/>
</dbReference>
<evidence type="ECO:0000313" key="7">
    <source>
        <dbReference type="Proteomes" id="UP001551675"/>
    </source>
</evidence>
<keyword evidence="7" id="KW-1185">Reference proteome</keyword>
<dbReference type="Gene3D" id="3.40.50.12780">
    <property type="entry name" value="N-terminal domain of ligase-like"/>
    <property type="match status" value="1"/>
</dbReference>
<dbReference type="Gene3D" id="3.30.300.30">
    <property type="match status" value="1"/>
</dbReference>